<feature type="region of interest" description="Disordered" evidence="6">
    <location>
        <begin position="153"/>
        <end position="191"/>
    </location>
</feature>
<dbReference type="SUPFAM" id="SSF56112">
    <property type="entry name" value="Protein kinase-like (PK-like)"/>
    <property type="match status" value="1"/>
</dbReference>
<feature type="binding site" evidence="4">
    <location>
        <position position="236"/>
    </location>
    <ligand>
        <name>ATP</name>
        <dbReference type="ChEBI" id="CHEBI:30616"/>
    </ligand>
</feature>
<keyword evidence="7" id="KW-0812">Transmembrane</keyword>
<dbReference type="InterPro" id="IPR017441">
    <property type="entry name" value="Protein_kinase_ATP_BS"/>
</dbReference>
<proteinExistence type="inferred from homology"/>
<reference evidence="10" key="1">
    <citation type="journal article" date="2015" name="PLoS Genet.">
        <title>Genome Sequence and Transcriptome Analyses of Chrysochromulina tobin: Metabolic Tools for Enhanced Algal Fitness in the Prominent Order Prymnesiales (Haptophyceae).</title>
        <authorList>
            <person name="Hovde B.T."/>
            <person name="Deodato C.R."/>
            <person name="Hunsperger H.M."/>
            <person name="Ryken S.A."/>
            <person name="Yost W."/>
            <person name="Jha R.K."/>
            <person name="Patterson J."/>
            <person name="Monnat R.J. Jr."/>
            <person name="Barlow S.B."/>
            <person name="Starkenburg S.R."/>
            <person name="Cattolico R.A."/>
        </authorList>
    </citation>
    <scope>NUCLEOTIDE SEQUENCE</scope>
    <source>
        <strain evidence="10">CCMP291</strain>
    </source>
</reference>
<feature type="transmembrane region" description="Helical" evidence="7">
    <location>
        <begin position="119"/>
        <end position="142"/>
    </location>
</feature>
<dbReference type="PANTHER" id="PTHR44329">
    <property type="entry name" value="SERINE/THREONINE-PROTEIN KINASE TNNI3K-RELATED"/>
    <property type="match status" value="1"/>
</dbReference>
<keyword evidence="7" id="KW-0472">Membrane</keyword>
<dbReference type="GO" id="GO:0004674">
    <property type="term" value="F:protein serine/threonine kinase activity"/>
    <property type="evidence" value="ECO:0007669"/>
    <property type="project" value="UniProtKB-KW"/>
</dbReference>
<dbReference type="Gene3D" id="3.30.200.20">
    <property type="entry name" value="Phosphorylase Kinase, domain 1"/>
    <property type="match status" value="1"/>
</dbReference>
<name>A0A0M0K181_9EUKA</name>
<dbReference type="InterPro" id="IPR011009">
    <property type="entry name" value="Kinase-like_dom_sf"/>
</dbReference>
<dbReference type="Gene3D" id="1.10.510.10">
    <property type="entry name" value="Transferase(Phosphotransferase) domain 1"/>
    <property type="match status" value="1"/>
</dbReference>
<evidence type="ECO:0000256" key="1">
    <source>
        <dbReference type="ARBA" id="ARBA00022527"/>
    </source>
</evidence>
<comment type="caution">
    <text evidence="9">The sequence shown here is derived from an EMBL/GenBank/DDBJ whole genome shotgun (WGS) entry which is preliminary data.</text>
</comment>
<evidence type="ECO:0000259" key="8">
    <source>
        <dbReference type="PROSITE" id="PS50011"/>
    </source>
</evidence>
<dbReference type="OrthoDB" id="339325at2759"/>
<accession>A0A0M0K181</accession>
<dbReference type="InterPro" id="IPR051681">
    <property type="entry name" value="Ser/Thr_Kinases-Pseudokinases"/>
</dbReference>
<evidence type="ECO:0000256" key="2">
    <source>
        <dbReference type="ARBA" id="ARBA00022741"/>
    </source>
</evidence>
<keyword evidence="3 4" id="KW-0067">ATP-binding</keyword>
<sequence>VAIGFVAAEPIEAFTNVRLAGISISVAAESGVDPSAVTTVAYAASTRVEITIVTTDSSMSAAVEETLSTSVFADANAASEFFNLQVTTAPTIAVETVTRLVPPEINAGLTAPIESSTNLTIIIAVVVGGGLGLIAIFCLCYFRYRGKGKARRAAKRGGWNRVNPISSMRSQPSRSKPPRSPPPKGSGTEMSSIVGSSMHVVNLVSWKDLILKESLGAGSFGEVRVAVWNSTPCAIKSLRATTAPAALQDLLNEFELTMRLHHPNVLLTMGIAHDADDGKTGILMELMPASLLDVLHHHRQREQLTTWEASLVLIALDLAKGMAYLHAMDVVHRDLKPGNVLLTEHWVAKVADFGTALTKYAGQAEGPAGTPPYMAPEAFALTSGAKAKPTDLGSNLQLGSTL</sequence>
<keyword evidence="9" id="KW-0418">Kinase</keyword>
<dbReference type="Proteomes" id="UP000037460">
    <property type="component" value="Unassembled WGS sequence"/>
</dbReference>
<dbReference type="Pfam" id="PF07714">
    <property type="entry name" value="PK_Tyr_Ser-Thr"/>
    <property type="match status" value="1"/>
</dbReference>
<evidence type="ECO:0000313" key="10">
    <source>
        <dbReference type="Proteomes" id="UP000037460"/>
    </source>
</evidence>
<evidence type="ECO:0000256" key="7">
    <source>
        <dbReference type="SAM" id="Phobius"/>
    </source>
</evidence>
<evidence type="ECO:0000256" key="5">
    <source>
        <dbReference type="RuleBase" id="RU000304"/>
    </source>
</evidence>
<dbReference type="InterPro" id="IPR000719">
    <property type="entry name" value="Prot_kinase_dom"/>
</dbReference>
<gene>
    <name evidence="9" type="ORF">Ctob_016316</name>
</gene>
<dbReference type="PROSITE" id="PS00107">
    <property type="entry name" value="PROTEIN_KINASE_ATP"/>
    <property type="match status" value="1"/>
</dbReference>
<dbReference type="InterPro" id="IPR008271">
    <property type="entry name" value="Ser/Thr_kinase_AS"/>
</dbReference>
<evidence type="ECO:0000256" key="4">
    <source>
        <dbReference type="PROSITE-ProRule" id="PRU10141"/>
    </source>
</evidence>
<organism evidence="9 10">
    <name type="scientific">Chrysochromulina tobinii</name>
    <dbReference type="NCBI Taxonomy" id="1460289"/>
    <lineage>
        <taxon>Eukaryota</taxon>
        <taxon>Haptista</taxon>
        <taxon>Haptophyta</taxon>
        <taxon>Prymnesiophyceae</taxon>
        <taxon>Prymnesiales</taxon>
        <taxon>Chrysochromulinaceae</taxon>
        <taxon>Chrysochromulina</taxon>
    </lineage>
</organism>
<comment type="similarity">
    <text evidence="5">Belongs to the protein kinase superfamily.</text>
</comment>
<evidence type="ECO:0000256" key="6">
    <source>
        <dbReference type="SAM" id="MobiDB-lite"/>
    </source>
</evidence>
<dbReference type="PROSITE" id="PS00108">
    <property type="entry name" value="PROTEIN_KINASE_ST"/>
    <property type="match status" value="1"/>
</dbReference>
<feature type="domain" description="Protein kinase" evidence="8">
    <location>
        <begin position="209"/>
        <end position="402"/>
    </location>
</feature>
<feature type="non-terminal residue" evidence="9">
    <location>
        <position position="1"/>
    </location>
</feature>
<feature type="compositionally biased region" description="Low complexity" evidence="6">
    <location>
        <begin position="164"/>
        <end position="174"/>
    </location>
</feature>
<dbReference type="PROSITE" id="PS50011">
    <property type="entry name" value="PROTEIN_KINASE_DOM"/>
    <property type="match status" value="1"/>
</dbReference>
<dbReference type="AlphaFoldDB" id="A0A0M0K181"/>
<keyword evidence="9" id="KW-0808">Transferase</keyword>
<keyword evidence="1 5" id="KW-0723">Serine/threonine-protein kinase</keyword>
<evidence type="ECO:0000313" key="9">
    <source>
        <dbReference type="EMBL" id="KOO32636.1"/>
    </source>
</evidence>
<evidence type="ECO:0000256" key="3">
    <source>
        <dbReference type="ARBA" id="ARBA00022840"/>
    </source>
</evidence>
<dbReference type="SMART" id="SM00220">
    <property type="entry name" value="S_TKc"/>
    <property type="match status" value="1"/>
</dbReference>
<keyword evidence="10" id="KW-1185">Reference proteome</keyword>
<keyword evidence="2 4" id="KW-0547">Nucleotide-binding</keyword>
<dbReference type="InterPro" id="IPR001245">
    <property type="entry name" value="Ser-Thr/Tyr_kinase_cat_dom"/>
</dbReference>
<dbReference type="EMBL" id="JWZX01001719">
    <property type="protein sequence ID" value="KOO32636.1"/>
    <property type="molecule type" value="Genomic_DNA"/>
</dbReference>
<protein>
    <submittedName>
        <fullName evidence="9">Map3k delta-1 protein kinase</fullName>
    </submittedName>
</protein>
<keyword evidence="7" id="KW-1133">Transmembrane helix</keyword>
<dbReference type="GO" id="GO:0005524">
    <property type="term" value="F:ATP binding"/>
    <property type="evidence" value="ECO:0007669"/>
    <property type="project" value="UniProtKB-UniRule"/>
</dbReference>